<reference evidence="2" key="1">
    <citation type="journal article" date="2019" name="Sci. Rep.">
        <title>Draft genome of Tanacetum cinerariifolium, the natural source of mosquito coil.</title>
        <authorList>
            <person name="Yamashiro T."/>
            <person name="Shiraishi A."/>
            <person name="Satake H."/>
            <person name="Nakayama K."/>
        </authorList>
    </citation>
    <scope>NUCLEOTIDE SEQUENCE</scope>
</reference>
<feature type="region of interest" description="Disordered" evidence="1">
    <location>
        <begin position="20"/>
        <end position="40"/>
    </location>
</feature>
<protein>
    <submittedName>
        <fullName evidence="2">Protein EFR3 homolog B</fullName>
    </submittedName>
</protein>
<feature type="compositionally biased region" description="Basic and acidic residues" evidence="1">
    <location>
        <begin position="23"/>
        <end position="32"/>
    </location>
</feature>
<gene>
    <name evidence="2" type="ORF">Tci_391673</name>
</gene>
<dbReference type="AlphaFoldDB" id="A0A699HJF6"/>
<accession>A0A699HJF6</accession>
<proteinExistence type="predicted"/>
<sequence length="202" mass="22898">MKLQVKSCTTGPELAVSGGSGFCKDERGRTTDDGGQNSRINRCPRQESVALLKSARIWKLRLVTKVLKVRYGMKFHEGSQKGSAIPDNHNCWEKPKGRDYNRHAQIITSSVASVWLQEILYLFLISPGRTKHVVAKTVVVPRRKRKKLSRTFILAMINDGKQMEQDDERREAHHNWVDEGGKTDARGAIIQPDSSYMIIKPQ</sequence>
<comment type="caution">
    <text evidence="2">The sequence shown here is derived from an EMBL/GenBank/DDBJ whole genome shotgun (WGS) entry which is preliminary data.</text>
</comment>
<name>A0A699HJF6_TANCI</name>
<organism evidence="2">
    <name type="scientific">Tanacetum cinerariifolium</name>
    <name type="common">Dalmatian daisy</name>
    <name type="synonym">Chrysanthemum cinerariifolium</name>
    <dbReference type="NCBI Taxonomy" id="118510"/>
    <lineage>
        <taxon>Eukaryota</taxon>
        <taxon>Viridiplantae</taxon>
        <taxon>Streptophyta</taxon>
        <taxon>Embryophyta</taxon>
        <taxon>Tracheophyta</taxon>
        <taxon>Spermatophyta</taxon>
        <taxon>Magnoliopsida</taxon>
        <taxon>eudicotyledons</taxon>
        <taxon>Gunneridae</taxon>
        <taxon>Pentapetalae</taxon>
        <taxon>asterids</taxon>
        <taxon>campanulids</taxon>
        <taxon>Asterales</taxon>
        <taxon>Asteraceae</taxon>
        <taxon>Asteroideae</taxon>
        <taxon>Anthemideae</taxon>
        <taxon>Anthemidinae</taxon>
        <taxon>Tanacetum</taxon>
    </lineage>
</organism>
<evidence type="ECO:0000313" key="2">
    <source>
        <dbReference type="EMBL" id="GEY19699.1"/>
    </source>
</evidence>
<evidence type="ECO:0000256" key="1">
    <source>
        <dbReference type="SAM" id="MobiDB-lite"/>
    </source>
</evidence>
<dbReference type="EMBL" id="BKCJ010159163">
    <property type="protein sequence ID" value="GEY19699.1"/>
    <property type="molecule type" value="Genomic_DNA"/>
</dbReference>